<evidence type="ECO:0000259" key="1">
    <source>
        <dbReference type="SMART" id="SM00834"/>
    </source>
</evidence>
<sequence>MNTIDSRTVTARVTGMRQSVAELLISRKEERKAMPIYPYRCETCGAFSVMRAVAERDAICTCPTCSAIAQRMLAMPALAFMSSAGSAERQINERAVYTHQHGAGCGCGSGAQSSTGLPAGRTG</sequence>
<proteinExistence type="predicted"/>
<gene>
    <name evidence="2" type="ORF">PQQ73_05095</name>
</gene>
<protein>
    <submittedName>
        <fullName evidence="2">Zinc ribbon domain-containing protein</fullName>
    </submittedName>
</protein>
<evidence type="ECO:0000313" key="3">
    <source>
        <dbReference type="Proteomes" id="UP001629392"/>
    </source>
</evidence>
<feature type="domain" description="Putative regulatory protein FmdB zinc ribbon" evidence="1">
    <location>
        <begin position="34"/>
        <end position="74"/>
    </location>
</feature>
<dbReference type="NCBIfam" id="TIGR02605">
    <property type="entry name" value="CxxC_CxxC_SSSS"/>
    <property type="match status" value="1"/>
</dbReference>
<dbReference type="SMART" id="SM00834">
    <property type="entry name" value="CxxC_CXXC_SSSS"/>
    <property type="match status" value="1"/>
</dbReference>
<dbReference type="EMBL" id="JAQQCL010000002">
    <property type="protein sequence ID" value="MFM0715700.1"/>
    <property type="molecule type" value="Genomic_DNA"/>
</dbReference>
<name>A0ABW9EC80_9BURK</name>
<organism evidence="2 3">
    <name type="scientific">Paraburkholderia strydomiana</name>
    <dbReference type="NCBI Taxonomy" id="1245417"/>
    <lineage>
        <taxon>Bacteria</taxon>
        <taxon>Pseudomonadati</taxon>
        <taxon>Pseudomonadota</taxon>
        <taxon>Betaproteobacteria</taxon>
        <taxon>Burkholderiales</taxon>
        <taxon>Burkholderiaceae</taxon>
        <taxon>Paraburkholderia</taxon>
    </lineage>
</organism>
<dbReference type="Proteomes" id="UP001629392">
    <property type="component" value="Unassembled WGS sequence"/>
</dbReference>
<accession>A0ABW9EC80</accession>
<dbReference type="Pfam" id="PF09723">
    <property type="entry name" value="Zn_ribbon_8"/>
    <property type="match status" value="1"/>
</dbReference>
<dbReference type="RefSeq" id="WP_408152322.1">
    <property type="nucleotide sequence ID" value="NZ_JAQQCJ010000002.1"/>
</dbReference>
<reference evidence="2 3" key="1">
    <citation type="journal article" date="2024" name="Chem. Sci.">
        <title>Discovery of megapolipeptins by genome mining of a Burkholderiales bacteria collection.</title>
        <authorList>
            <person name="Paulo B.S."/>
            <person name="Recchia M.J.J."/>
            <person name="Lee S."/>
            <person name="Fergusson C.H."/>
            <person name="Romanowski S.B."/>
            <person name="Hernandez A."/>
            <person name="Krull N."/>
            <person name="Liu D.Y."/>
            <person name="Cavanagh H."/>
            <person name="Bos A."/>
            <person name="Gray C.A."/>
            <person name="Murphy B.T."/>
            <person name="Linington R.G."/>
            <person name="Eustaquio A.S."/>
        </authorList>
    </citation>
    <scope>NUCLEOTIDE SEQUENCE [LARGE SCALE GENOMIC DNA]</scope>
    <source>
        <strain evidence="2 3">RL17-350-BIC-E</strain>
    </source>
</reference>
<comment type="caution">
    <text evidence="2">The sequence shown here is derived from an EMBL/GenBank/DDBJ whole genome shotgun (WGS) entry which is preliminary data.</text>
</comment>
<keyword evidence="3" id="KW-1185">Reference proteome</keyword>
<dbReference type="InterPro" id="IPR013429">
    <property type="entry name" value="Regulatory_FmdB_Zinc_ribbon"/>
</dbReference>
<evidence type="ECO:0000313" key="2">
    <source>
        <dbReference type="EMBL" id="MFM0715700.1"/>
    </source>
</evidence>